<gene>
    <name evidence="7" type="primary">nag3_2</name>
    <name evidence="7" type="ORF">ERS852491_02648</name>
</gene>
<keyword evidence="5 7" id="KW-0326">Glycosidase</keyword>
<dbReference type="GO" id="GO:0005975">
    <property type="term" value="P:carbohydrate metabolic process"/>
    <property type="evidence" value="ECO:0007669"/>
    <property type="project" value="InterPro"/>
</dbReference>
<keyword evidence="4 7" id="KW-0378">Hydrolase</keyword>
<dbReference type="InterPro" id="IPR019800">
    <property type="entry name" value="Glyco_hydro_3_AS"/>
</dbReference>
<dbReference type="PANTHER" id="PTHR30480:SF13">
    <property type="entry name" value="BETA-HEXOSAMINIDASE"/>
    <property type="match status" value="1"/>
</dbReference>
<dbReference type="OrthoDB" id="9805821at2"/>
<comment type="similarity">
    <text evidence="2">Belongs to the glycosyl hydrolase 3 family.</text>
</comment>
<dbReference type="InterPro" id="IPR036881">
    <property type="entry name" value="Glyco_hydro_3_C_sf"/>
</dbReference>
<evidence type="ECO:0000259" key="6">
    <source>
        <dbReference type="Pfam" id="PF00933"/>
    </source>
</evidence>
<evidence type="ECO:0000256" key="5">
    <source>
        <dbReference type="ARBA" id="ARBA00023295"/>
    </source>
</evidence>
<dbReference type="InterPro" id="IPR036962">
    <property type="entry name" value="Glyco_hydro_3_N_sf"/>
</dbReference>
<dbReference type="PROSITE" id="PS00775">
    <property type="entry name" value="GLYCOSYL_HYDROL_F3"/>
    <property type="match status" value="1"/>
</dbReference>
<organism evidence="7 8">
    <name type="scientific">Faecalicatena contorta</name>
    <dbReference type="NCBI Taxonomy" id="39482"/>
    <lineage>
        <taxon>Bacteria</taxon>
        <taxon>Bacillati</taxon>
        <taxon>Bacillota</taxon>
        <taxon>Clostridia</taxon>
        <taxon>Lachnospirales</taxon>
        <taxon>Lachnospiraceae</taxon>
        <taxon>Faecalicatena</taxon>
    </lineage>
</organism>
<protein>
    <recommendedName>
        <fullName evidence="3">beta-N-acetylhexosaminidase</fullName>
        <ecNumber evidence="3">3.2.1.52</ecNumber>
    </recommendedName>
</protein>
<dbReference type="Gene3D" id="3.20.20.300">
    <property type="entry name" value="Glycoside hydrolase, family 3, N-terminal domain"/>
    <property type="match status" value="1"/>
</dbReference>
<comment type="catalytic activity">
    <reaction evidence="1">
        <text>Hydrolysis of terminal non-reducing N-acetyl-D-hexosamine residues in N-acetyl-beta-D-hexosaminides.</text>
        <dbReference type="EC" id="3.2.1.52"/>
    </reaction>
</comment>
<evidence type="ECO:0000256" key="3">
    <source>
        <dbReference type="ARBA" id="ARBA00012663"/>
    </source>
</evidence>
<dbReference type="Gene3D" id="3.40.50.1700">
    <property type="entry name" value="Glycoside hydrolase family 3 C-terminal domain"/>
    <property type="match status" value="1"/>
</dbReference>
<evidence type="ECO:0000313" key="7">
    <source>
        <dbReference type="EMBL" id="CUO58426.1"/>
    </source>
</evidence>
<dbReference type="EMBL" id="CYZU01000024">
    <property type="protein sequence ID" value="CUO58426.1"/>
    <property type="molecule type" value="Genomic_DNA"/>
</dbReference>
<dbReference type="InterPro" id="IPR001764">
    <property type="entry name" value="Glyco_hydro_3_N"/>
</dbReference>
<evidence type="ECO:0000313" key="8">
    <source>
        <dbReference type="Proteomes" id="UP000095544"/>
    </source>
</evidence>
<evidence type="ECO:0000256" key="1">
    <source>
        <dbReference type="ARBA" id="ARBA00001231"/>
    </source>
</evidence>
<dbReference type="SUPFAM" id="SSF51445">
    <property type="entry name" value="(Trans)glycosidases"/>
    <property type="match status" value="1"/>
</dbReference>
<dbReference type="PANTHER" id="PTHR30480">
    <property type="entry name" value="BETA-HEXOSAMINIDASE-RELATED"/>
    <property type="match status" value="1"/>
</dbReference>
<feature type="domain" description="Glycoside hydrolase family 3 N-terminal" evidence="6">
    <location>
        <begin position="28"/>
        <end position="347"/>
    </location>
</feature>
<reference evidence="7 8" key="1">
    <citation type="submission" date="2015-09" db="EMBL/GenBank/DDBJ databases">
        <authorList>
            <consortium name="Pathogen Informatics"/>
        </authorList>
    </citation>
    <scope>NUCLEOTIDE SEQUENCE [LARGE SCALE GENOMIC DNA]</scope>
    <source>
        <strain evidence="7 8">2789STDY5834876</strain>
    </source>
</reference>
<sequence length="562" mass="61931">MTDLSKTPFHLGKTQQEWVKKTLDQMSVEEKAGQLFLVIGQSDHDEDILDMYRKFQFGGIMYRPGWADKLKNRNDKLQALAKIPVLIAANLEAGGSGAVLEGTNFASQLEVAATGDVRQAYHLGDISAREGSAVGVNLAFAPVCDIDRNWRNPITNTRTYGSDPETVLSMCEAYMDGAAKNGVAVSIKHFPGDGCDERDQHLVASVNDLSCEEWDATYGKIYKCLIEKGAQTVMAGHILQPAYSRHFSPELTEEQILPASCSKELVQGLLRGKLGFQGVVLTDAANMLGYCTAMKRRDLIPATINAGVDMILFGKNLEEDLSYLIDAVRTGVVSMERLDEAVTRVLALKASLGLHEKKHFTADNYRGLIAAPESLRLAAECADQAITLVKDTQNLLPVTPKKHRRVWLHVNGDKPGFTGGSRCREMVIRALQKAGFEVDVYDAEHTTMEETVVSTEEIVKKYDVIMYFSNIINASYQTTARIQWQGAVAQEGPYFVKEVPTLMVSLGNPYGFVDAPMIPTIINTYHVSQTIIDMVIEKIMGRSPFKGISPVDPFCGMFGTTL</sequence>
<dbReference type="InterPro" id="IPR017853">
    <property type="entry name" value="GH"/>
</dbReference>
<dbReference type="Pfam" id="PF00933">
    <property type="entry name" value="Glyco_hydro_3"/>
    <property type="match status" value="1"/>
</dbReference>
<accession>A0A174GBJ8</accession>
<proteinExistence type="inferred from homology"/>
<name>A0A174GBJ8_9FIRM</name>
<dbReference type="RefSeq" id="WP_055153526.1">
    <property type="nucleotide sequence ID" value="NZ_CYZU01000024.1"/>
</dbReference>
<dbReference type="AlphaFoldDB" id="A0A174GBJ8"/>
<dbReference type="EC" id="3.2.1.52" evidence="3"/>
<evidence type="ECO:0000256" key="4">
    <source>
        <dbReference type="ARBA" id="ARBA00022801"/>
    </source>
</evidence>
<dbReference type="InterPro" id="IPR050226">
    <property type="entry name" value="NagZ_Beta-hexosaminidase"/>
</dbReference>
<dbReference type="GO" id="GO:0004563">
    <property type="term" value="F:beta-N-acetylhexosaminidase activity"/>
    <property type="evidence" value="ECO:0007669"/>
    <property type="project" value="UniProtKB-EC"/>
</dbReference>
<evidence type="ECO:0000256" key="2">
    <source>
        <dbReference type="ARBA" id="ARBA00005336"/>
    </source>
</evidence>
<dbReference type="GO" id="GO:0009254">
    <property type="term" value="P:peptidoglycan turnover"/>
    <property type="evidence" value="ECO:0007669"/>
    <property type="project" value="TreeGrafter"/>
</dbReference>
<dbReference type="Proteomes" id="UP000095544">
    <property type="component" value="Unassembled WGS sequence"/>
</dbReference>
<dbReference type="STRING" id="39482.ERS852491_02648"/>